<comment type="caution">
    <text evidence="1">The sequence shown here is derived from an EMBL/GenBank/DDBJ whole genome shotgun (WGS) entry which is preliminary data.</text>
</comment>
<proteinExistence type="predicted"/>
<protein>
    <recommendedName>
        <fullName evidence="3">Phage tail protein</fullName>
    </recommendedName>
</protein>
<accession>A0ABX0F132</accession>
<keyword evidence="2" id="KW-1185">Reference proteome</keyword>
<gene>
    <name evidence="1" type="ORF">EWU23_13140</name>
</gene>
<dbReference type="RefSeq" id="WP_166232991.1">
    <property type="nucleotide sequence ID" value="NZ_CBCSIJ010000018.1"/>
</dbReference>
<dbReference type="Proteomes" id="UP001318301">
    <property type="component" value="Unassembled WGS sequence"/>
</dbReference>
<name>A0ABX0F132_9BACT</name>
<sequence>MTEITQPAFYFKVQYGKLEMSFQEVSGLNIESSSLKKDIKHSPIGFKRGLCQNTKSFQTMSNTLSNMGKMSVNTLTISLLNSHGEAIRAWQCLNAYPITLVFGPEDLASENFLVEKLEMDYSAISRTL</sequence>
<reference evidence="1 2" key="1">
    <citation type="submission" date="2019-02" db="EMBL/GenBank/DDBJ databases">
        <title>Genome of a new Bacteroidetes strain.</title>
        <authorList>
            <person name="Pitt A."/>
        </authorList>
    </citation>
    <scope>NUCLEOTIDE SEQUENCE [LARGE SCALE GENOMIC DNA]</scope>
    <source>
        <strain evidence="1 2">50C-KIRBA</strain>
    </source>
</reference>
<evidence type="ECO:0000313" key="2">
    <source>
        <dbReference type="Proteomes" id="UP001318301"/>
    </source>
</evidence>
<evidence type="ECO:0000313" key="1">
    <source>
        <dbReference type="EMBL" id="NGZ45423.1"/>
    </source>
</evidence>
<organism evidence="1 2">
    <name type="scientific">Aquirufa beregesia</name>
    <dbReference type="NCBI Taxonomy" id="2516556"/>
    <lineage>
        <taxon>Bacteria</taxon>
        <taxon>Pseudomonadati</taxon>
        <taxon>Bacteroidota</taxon>
        <taxon>Cytophagia</taxon>
        <taxon>Cytophagales</taxon>
        <taxon>Flectobacillaceae</taxon>
        <taxon>Aquirufa</taxon>
    </lineage>
</organism>
<dbReference type="Pfam" id="PF06841">
    <property type="entry name" value="Phage_T4_gp19"/>
    <property type="match status" value="1"/>
</dbReference>
<dbReference type="InterPro" id="IPR010667">
    <property type="entry name" value="Phage_T4_Gp19"/>
</dbReference>
<evidence type="ECO:0008006" key="3">
    <source>
        <dbReference type="Google" id="ProtNLM"/>
    </source>
</evidence>
<dbReference type="EMBL" id="SEWW01000011">
    <property type="protein sequence ID" value="NGZ45423.1"/>
    <property type="molecule type" value="Genomic_DNA"/>
</dbReference>